<proteinExistence type="inferred from homology"/>
<reference evidence="8 9" key="1">
    <citation type="submission" date="2020-04" db="EMBL/GenBank/DDBJ databases">
        <title>Flammeovirga sp. SR4, a novel species isolated from seawater.</title>
        <authorList>
            <person name="Wang X."/>
        </authorList>
    </citation>
    <scope>NUCLEOTIDE SEQUENCE [LARGE SCALE GENOMIC DNA]</scope>
    <source>
        <strain evidence="8 9">ATCC 23126</strain>
    </source>
</reference>
<comment type="caution">
    <text evidence="8">The sequence shown here is derived from an EMBL/GenBank/DDBJ whole genome shotgun (WGS) entry which is preliminary data.</text>
</comment>
<protein>
    <submittedName>
        <fullName evidence="8">RagB/SusD family nutrient uptake outer membrane protein</fullName>
    </submittedName>
</protein>
<evidence type="ECO:0000259" key="6">
    <source>
        <dbReference type="Pfam" id="PF07980"/>
    </source>
</evidence>
<dbReference type="InterPro" id="IPR012944">
    <property type="entry name" value="SusD_RagB_dom"/>
</dbReference>
<dbReference type="Proteomes" id="UP000576082">
    <property type="component" value="Unassembled WGS sequence"/>
</dbReference>
<dbReference type="RefSeq" id="WP_169660083.1">
    <property type="nucleotide sequence ID" value="NZ_JABANE010000119.1"/>
</dbReference>
<dbReference type="Pfam" id="PF07980">
    <property type="entry name" value="SusD_RagB"/>
    <property type="match status" value="1"/>
</dbReference>
<dbReference type="PROSITE" id="PS51257">
    <property type="entry name" value="PROKAR_LIPOPROTEIN"/>
    <property type="match status" value="1"/>
</dbReference>
<dbReference type="Pfam" id="PF14322">
    <property type="entry name" value="SusD-like_3"/>
    <property type="match status" value="1"/>
</dbReference>
<dbReference type="InterPro" id="IPR011990">
    <property type="entry name" value="TPR-like_helical_dom_sf"/>
</dbReference>
<evidence type="ECO:0000313" key="8">
    <source>
        <dbReference type="EMBL" id="NME71882.1"/>
    </source>
</evidence>
<keyword evidence="4" id="KW-0472">Membrane</keyword>
<dbReference type="GO" id="GO:0009279">
    <property type="term" value="C:cell outer membrane"/>
    <property type="evidence" value="ECO:0007669"/>
    <property type="project" value="UniProtKB-SubCell"/>
</dbReference>
<accession>A0A7X9RZX5</accession>
<evidence type="ECO:0000256" key="3">
    <source>
        <dbReference type="ARBA" id="ARBA00022729"/>
    </source>
</evidence>
<keyword evidence="9" id="KW-1185">Reference proteome</keyword>
<feature type="domain" description="RagB/SusD" evidence="6">
    <location>
        <begin position="333"/>
        <end position="550"/>
    </location>
</feature>
<organism evidence="8 9">
    <name type="scientific">Flammeovirga aprica JL-4</name>
    <dbReference type="NCBI Taxonomy" id="694437"/>
    <lineage>
        <taxon>Bacteria</taxon>
        <taxon>Pseudomonadati</taxon>
        <taxon>Bacteroidota</taxon>
        <taxon>Cytophagia</taxon>
        <taxon>Cytophagales</taxon>
        <taxon>Flammeovirgaceae</taxon>
        <taxon>Flammeovirga</taxon>
    </lineage>
</organism>
<dbReference type="Gene3D" id="1.25.40.390">
    <property type="match status" value="1"/>
</dbReference>
<evidence type="ECO:0000313" key="9">
    <source>
        <dbReference type="Proteomes" id="UP000576082"/>
    </source>
</evidence>
<keyword evidence="5" id="KW-0998">Cell outer membrane</keyword>
<dbReference type="CDD" id="cd08977">
    <property type="entry name" value="SusD"/>
    <property type="match status" value="1"/>
</dbReference>
<dbReference type="InterPro" id="IPR033985">
    <property type="entry name" value="SusD-like_N"/>
</dbReference>
<evidence type="ECO:0000259" key="7">
    <source>
        <dbReference type="Pfam" id="PF14322"/>
    </source>
</evidence>
<evidence type="ECO:0000256" key="2">
    <source>
        <dbReference type="ARBA" id="ARBA00006275"/>
    </source>
</evidence>
<comment type="subcellular location">
    <subcellularLocation>
        <location evidence="1">Cell outer membrane</location>
    </subcellularLocation>
</comment>
<comment type="similarity">
    <text evidence="2">Belongs to the SusD family.</text>
</comment>
<evidence type="ECO:0000256" key="4">
    <source>
        <dbReference type="ARBA" id="ARBA00023136"/>
    </source>
</evidence>
<dbReference type="SUPFAM" id="SSF48452">
    <property type="entry name" value="TPR-like"/>
    <property type="match status" value="1"/>
</dbReference>
<name>A0A7X9RZX5_9BACT</name>
<evidence type="ECO:0000256" key="1">
    <source>
        <dbReference type="ARBA" id="ARBA00004442"/>
    </source>
</evidence>
<feature type="domain" description="SusD-like N-terminal" evidence="7">
    <location>
        <begin position="88"/>
        <end position="221"/>
    </location>
</feature>
<dbReference type="EMBL" id="JABANE010000119">
    <property type="protein sequence ID" value="NME71882.1"/>
    <property type="molecule type" value="Genomic_DNA"/>
</dbReference>
<sequence length="550" mass="62478">MKEIIMLRNKLMIALAAGALISSTSCTNLDEKLYSSVTDEYFQNPENLPSAIAPVYASLRTFYHHENAWGFSQVTSDETLVPTRGGDWYDGGKWLQLNAHTWNENHPHLKVLWESPYTGIARANVLLETLEEYEQTEEVVNTSNEVRFLRAFYYFNLMDMFGNVPLVLASKHDGDTPASTRPELTKFIVEELEAIKDGLPEQPKYGRVGKGAAYALLVKIYINAGVYFQDGTKVVEPTTEQLDKVINYSKVIEGMGYAVYPDYLETFKLANEGNNTDYIFTITYAADDPLGNHGNSWGVHYDTYKVKGVEWNVPSKWNGFSIMTDRYQTFDASDNRINQFYTEFEKEDGTIVQHEQELPLFDANKTQGVRLMKWEPDPGAEGVTWGGWSGNDFPIIRYADVLLMHAEALARKGMNGEALAQINKLRTEGNRFESGSPIADASAHFSQLQSEGKVENLLDFVLMERGWELCWEGVRRQDLIRHGKYLDAWQNKQMENDPDAFEERTDDSGETYLFWLPSKGKASDGAHRYLFPIPPAQIDANPNLNQNDGY</sequence>
<gene>
    <name evidence="8" type="ORF">HHU12_28205</name>
</gene>
<keyword evidence="3" id="KW-0732">Signal</keyword>
<dbReference type="AlphaFoldDB" id="A0A7X9RZX5"/>
<evidence type="ECO:0000256" key="5">
    <source>
        <dbReference type="ARBA" id="ARBA00023237"/>
    </source>
</evidence>